<reference evidence="1" key="1">
    <citation type="submission" date="2020-06" db="EMBL/GenBank/DDBJ databases">
        <title>Unique genomic features of the anaerobic methanotrophic archaea.</title>
        <authorList>
            <person name="Chadwick G.L."/>
            <person name="Skennerton C.T."/>
            <person name="Laso-Perez R."/>
            <person name="Leu A.O."/>
            <person name="Speth D.R."/>
            <person name="Yu H."/>
            <person name="Morgan-Lang C."/>
            <person name="Hatzenpichler R."/>
            <person name="Goudeau D."/>
            <person name="Malmstrom R."/>
            <person name="Brazelton W.J."/>
            <person name="Woyke T."/>
            <person name="Hallam S.J."/>
            <person name="Tyson G.W."/>
            <person name="Wegener G."/>
            <person name="Boetius A."/>
            <person name="Orphan V."/>
        </authorList>
    </citation>
    <scope>NUCLEOTIDE SEQUENCE</scope>
</reference>
<dbReference type="PANTHER" id="PTHR37029:SF1">
    <property type="entry name" value="SSR1768 PROTEIN"/>
    <property type="match status" value="1"/>
</dbReference>
<dbReference type="InterPro" id="IPR019270">
    <property type="entry name" value="DUF2283"/>
</dbReference>
<organism evidence="1">
    <name type="scientific">Candidatus Methanophagaceae archaeon ANME-1 ERB6</name>
    <dbReference type="NCBI Taxonomy" id="2759912"/>
    <lineage>
        <taxon>Archaea</taxon>
        <taxon>Methanobacteriati</taxon>
        <taxon>Methanobacteriota</taxon>
        <taxon>Stenosarchaea group</taxon>
        <taxon>Methanomicrobia</taxon>
        <taxon>Candidatus Methanophagales</taxon>
        <taxon>Candidatus Methanophagaceae</taxon>
    </lineage>
</organism>
<dbReference type="AlphaFoldDB" id="A0A7G9YZ47"/>
<evidence type="ECO:0000313" key="1">
    <source>
        <dbReference type="EMBL" id="QNO53281.1"/>
    </source>
</evidence>
<accession>A0A7G9YZ47</accession>
<dbReference type="PANTHER" id="PTHR37029">
    <property type="entry name" value="SSR1768 PROTEIN"/>
    <property type="match status" value="1"/>
</dbReference>
<dbReference type="EMBL" id="MT631536">
    <property type="protein sequence ID" value="QNO53281.1"/>
    <property type="molecule type" value="Genomic_DNA"/>
</dbReference>
<sequence>MIKYWKDVDILDIKLKEGKYEYSEEIAEGVILDVDERGEIISIEILDISKRLDDFVVEMITRQYLIEGGKEKAGVQI</sequence>
<name>A0A7G9YZ47_9EURY</name>
<protein>
    <recommendedName>
        <fullName evidence="2">DUF2283 domain-containing protein</fullName>
    </recommendedName>
</protein>
<dbReference type="Pfam" id="PF10049">
    <property type="entry name" value="DUF2283"/>
    <property type="match status" value="1"/>
</dbReference>
<evidence type="ECO:0008006" key="2">
    <source>
        <dbReference type="Google" id="ProtNLM"/>
    </source>
</evidence>
<gene>
    <name evidence="1" type="ORF">OJOIIACA_00005</name>
</gene>
<proteinExistence type="predicted"/>